<evidence type="ECO:0000256" key="1">
    <source>
        <dbReference type="ARBA" id="ARBA00009477"/>
    </source>
</evidence>
<evidence type="ECO:0008006" key="10">
    <source>
        <dbReference type="Google" id="ProtNLM"/>
    </source>
</evidence>
<feature type="domain" description="CzcB-like C-terminal circularly permuted SH3-like" evidence="7">
    <location>
        <begin position="343"/>
        <end position="404"/>
    </location>
</feature>
<evidence type="ECO:0000313" key="8">
    <source>
        <dbReference type="EMBL" id="CAE6740481.1"/>
    </source>
</evidence>
<evidence type="ECO:0000259" key="7">
    <source>
        <dbReference type="Pfam" id="PF25975"/>
    </source>
</evidence>
<evidence type="ECO:0000313" key="9">
    <source>
        <dbReference type="Proteomes" id="UP000675880"/>
    </source>
</evidence>
<proteinExistence type="inferred from homology"/>
<dbReference type="InterPro" id="IPR058792">
    <property type="entry name" value="Beta-barrel_RND_2"/>
</dbReference>
<dbReference type="NCBIfam" id="TIGR01730">
    <property type="entry name" value="RND_mfp"/>
    <property type="match status" value="1"/>
</dbReference>
<dbReference type="Proteomes" id="UP000675880">
    <property type="component" value="Unassembled WGS sequence"/>
</dbReference>
<dbReference type="PANTHER" id="PTHR30097:SF4">
    <property type="entry name" value="SLR6042 PROTEIN"/>
    <property type="match status" value="1"/>
</dbReference>
<evidence type="ECO:0000256" key="3">
    <source>
        <dbReference type="SAM" id="Coils"/>
    </source>
</evidence>
<keyword evidence="4" id="KW-0472">Membrane</keyword>
<protein>
    <recommendedName>
        <fullName evidence="10">Efflux RND transporter periplasmic adaptor subunit</fullName>
    </recommendedName>
</protein>
<keyword evidence="4" id="KW-0812">Transmembrane</keyword>
<keyword evidence="2" id="KW-0813">Transport</keyword>
<dbReference type="InterPro" id="IPR051909">
    <property type="entry name" value="MFP_Cation_Efflux"/>
</dbReference>
<dbReference type="Gene3D" id="2.40.420.20">
    <property type="match status" value="1"/>
</dbReference>
<dbReference type="Gene3D" id="2.40.50.100">
    <property type="match status" value="1"/>
</dbReference>
<dbReference type="SUPFAM" id="SSF111369">
    <property type="entry name" value="HlyD-like secretion proteins"/>
    <property type="match status" value="1"/>
</dbReference>
<reference evidence="8 9" key="1">
    <citation type="submission" date="2021-02" db="EMBL/GenBank/DDBJ databases">
        <authorList>
            <person name="Han P."/>
        </authorList>
    </citation>
    <scope>NUCLEOTIDE SEQUENCE [LARGE SCALE GENOMIC DNA]</scope>
    <source>
        <strain evidence="8">Candidatus Nitrospira sp. ZN2</strain>
    </source>
</reference>
<feature type="coiled-coil region" evidence="3">
    <location>
        <begin position="164"/>
        <end position="198"/>
    </location>
</feature>
<dbReference type="InterPro" id="IPR058647">
    <property type="entry name" value="BSH_CzcB-like"/>
</dbReference>
<keyword evidence="4" id="KW-1133">Transmembrane helix</keyword>
<comment type="similarity">
    <text evidence="1">Belongs to the membrane fusion protein (MFP) (TC 8.A.1) family.</text>
</comment>
<dbReference type="InterPro" id="IPR006143">
    <property type="entry name" value="RND_pump_MFP"/>
</dbReference>
<dbReference type="EMBL" id="CAJNBJ010000005">
    <property type="protein sequence ID" value="CAE6740481.1"/>
    <property type="molecule type" value="Genomic_DNA"/>
</dbReference>
<name>A0ABM8R9I2_9BACT</name>
<feature type="domain" description="CusB-like beta-barrel" evidence="5">
    <location>
        <begin position="261"/>
        <end position="336"/>
    </location>
</feature>
<keyword evidence="9" id="KW-1185">Reference proteome</keyword>
<keyword evidence="3" id="KW-0175">Coiled coil</keyword>
<evidence type="ECO:0000256" key="4">
    <source>
        <dbReference type="SAM" id="Phobius"/>
    </source>
</evidence>
<evidence type="ECO:0000256" key="2">
    <source>
        <dbReference type="ARBA" id="ARBA00022448"/>
    </source>
</evidence>
<dbReference type="Pfam" id="PF25973">
    <property type="entry name" value="BSH_CzcB"/>
    <property type="match status" value="1"/>
</dbReference>
<accession>A0ABM8R9I2</accession>
<evidence type="ECO:0000259" key="6">
    <source>
        <dbReference type="Pfam" id="PF25973"/>
    </source>
</evidence>
<feature type="transmembrane region" description="Helical" evidence="4">
    <location>
        <begin position="21"/>
        <end position="41"/>
    </location>
</feature>
<dbReference type="InterPro" id="IPR058649">
    <property type="entry name" value="CzcB_C"/>
</dbReference>
<dbReference type="Pfam" id="PF25975">
    <property type="entry name" value="CzcB_C"/>
    <property type="match status" value="1"/>
</dbReference>
<evidence type="ECO:0000259" key="5">
    <source>
        <dbReference type="Pfam" id="PF25954"/>
    </source>
</evidence>
<feature type="domain" description="CzcB-like barrel-sandwich hybrid" evidence="6">
    <location>
        <begin position="107"/>
        <end position="257"/>
    </location>
</feature>
<dbReference type="Pfam" id="PF25954">
    <property type="entry name" value="Beta-barrel_RND_2"/>
    <property type="match status" value="1"/>
</dbReference>
<dbReference type="Gene3D" id="2.40.30.170">
    <property type="match status" value="1"/>
</dbReference>
<organism evidence="8 9">
    <name type="scientific">Nitrospira defluvii</name>
    <dbReference type="NCBI Taxonomy" id="330214"/>
    <lineage>
        <taxon>Bacteria</taxon>
        <taxon>Pseudomonadati</taxon>
        <taxon>Nitrospirota</taxon>
        <taxon>Nitrospiria</taxon>
        <taxon>Nitrospirales</taxon>
        <taxon>Nitrospiraceae</taxon>
        <taxon>Nitrospira</taxon>
    </lineage>
</organism>
<dbReference type="PANTHER" id="PTHR30097">
    <property type="entry name" value="CATION EFFLUX SYSTEM PROTEIN CUSB"/>
    <property type="match status" value="1"/>
</dbReference>
<comment type="caution">
    <text evidence="8">The sequence shown here is derived from an EMBL/GenBank/DDBJ whole genome shotgun (WGS) entry which is preliminary data.</text>
</comment>
<sequence length="416" mass="46047">MHMIHERFCCIAVMRLLRRRWLLISVGVMVVLGAVHLVILIEGGKQERGDSAIRKSESVPPAGPLTVVTLKPDLAAEAGIHVTPVVKGGFRLHRDFPATVQPNENELAEVTTLVRGRVVEVYADVGQDVNKGAVLALLHSKDLSLAQAAYVKAAAQSHEAALAYERATTLYEELVVSLAELNRREAVMKTARAELRETTHRLELLGVQAEEIERLDREHTIRSDVPIRAPVAGRVIMRNLTRGEVVEMAQKIFTVADLSDVWVVGKVPEKDVQFIHREQSVEVRATAYPGRVFPGTITYLSDVLDPATRTMRLRVTVPNPKKLLKPEMFASVRVYAEPEPEVVMVPVAAVQRSGESSYVFMRLEGGRFEKRPVVLGPETDQVVAVLSGLREGELIVTAGTFVLKSEFEKSQIEPVQ</sequence>
<gene>
    <name evidence="8" type="ORF">NSPZN2_130066</name>
</gene>